<reference evidence="1 2" key="1">
    <citation type="submission" date="2013-01" db="EMBL/GenBank/DDBJ databases">
        <authorList>
            <person name="Harkins D.M."/>
            <person name="Durkin A.S."/>
            <person name="Brinkac L.M."/>
            <person name="Haft D.H."/>
            <person name="Selengut J.D."/>
            <person name="Sanka R."/>
            <person name="DePew J."/>
            <person name="Purushe J."/>
            <person name="Picardeau M."/>
            <person name="Werts C."/>
            <person name="Goarant C."/>
            <person name="Vinetz J.M."/>
            <person name="Sutton G.G."/>
            <person name="Nierman W.C."/>
            <person name="Fouts D.E."/>
        </authorList>
    </citation>
    <scope>NUCLEOTIDE SEQUENCE [LARGE SCALE GENOMIC DNA]</scope>
    <source>
        <strain evidence="1 2">200901868</strain>
    </source>
</reference>
<evidence type="ECO:0000313" key="1">
    <source>
        <dbReference type="EMBL" id="EMO60688.1"/>
    </source>
</evidence>
<dbReference type="AlphaFoldDB" id="M6WG02"/>
<sequence>MNSFLFFVLDKSFCDYFRHKGPFQNCLLWERAFRDTVISPLNVGTPTETVVLAFFLVV</sequence>
<dbReference type="EMBL" id="AKWF02000121">
    <property type="protein sequence ID" value="EMO60688.1"/>
    <property type="molecule type" value="Genomic_DNA"/>
</dbReference>
<name>M6WG02_LEPBO</name>
<comment type="caution">
    <text evidence="1">The sequence shown here is derived from an EMBL/GenBank/DDBJ whole genome shotgun (WGS) entry which is preliminary data.</text>
</comment>
<dbReference type="Proteomes" id="UP000012159">
    <property type="component" value="Unassembled WGS sequence"/>
</dbReference>
<gene>
    <name evidence="1" type="ORF">LEP1GSC133_1937</name>
</gene>
<protein>
    <submittedName>
        <fullName evidence="1">Uncharacterized protein</fullName>
    </submittedName>
</protein>
<organism evidence="1 2">
    <name type="scientific">Leptospira borgpetersenii serovar Pomona str. 200901868</name>
    <dbReference type="NCBI Taxonomy" id="1192866"/>
    <lineage>
        <taxon>Bacteria</taxon>
        <taxon>Pseudomonadati</taxon>
        <taxon>Spirochaetota</taxon>
        <taxon>Spirochaetia</taxon>
        <taxon>Leptospirales</taxon>
        <taxon>Leptospiraceae</taxon>
        <taxon>Leptospira</taxon>
    </lineage>
</organism>
<accession>M6WG02</accession>
<proteinExistence type="predicted"/>
<evidence type="ECO:0000313" key="2">
    <source>
        <dbReference type="Proteomes" id="UP000012159"/>
    </source>
</evidence>